<organism evidence="3 4">
    <name type="scientific">Azotobacter bryophylli</name>
    <dbReference type="NCBI Taxonomy" id="1986537"/>
    <lineage>
        <taxon>Bacteria</taxon>
        <taxon>Pseudomonadati</taxon>
        <taxon>Pseudomonadota</taxon>
        <taxon>Gammaproteobacteria</taxon>
        <taxon>Pseudomonadales</taxon>
        <taxon>Pseudomonadaceae</taxon>
        <taxon>Azotobacter</taxon>
    </lineage>
</organism>
<reference evidence="4" key="1">
    <citation type="journal article" date="2019" name="Int. J. Syst. Evol. Microbiol.">
        <title>The Global Catalogue of Microorganisms (GCM) 10K type strain sequencing project: providing services to taxonomists for standard genome sequencing and annotation.</title>
        <authorList>
            <consortium name="The Broad Institute Genomics Platform"/>
            <consortium name="The Broad Institute Genome Sequencing Center for Infectious Disease"/>
            <person name="Wu L."/>
            <person name="Ma J."/>
        </authorList>
    </citation>
    <scope>NUCLEOTIDE SEQUENCE [LARGE SCALE GENOMIC DNA]</scope>
    <source>
        <strain evidence="4">KCTC 62195</strain>
    </source>
</reference>
<accession>A0ABV7AYX1</accession>
<dbReference type="RefSeq" id="WP_377816041.1">
    <property type="nucleotide sequence ID" value="NZ_JBHRSJ010000034.1"/>
</dbReference>
<dbReference type="EMBL" id="JBHRSJ010000034">
    <property type="protein sequence ID" value="MFC2974076.1"/>
    <property type="molecule type" value="Genomic_DNA"/>
</dbReference>
<comment type="caution">
    <text evidence="3">The sequence shown here is derived from an EMBL/GenBank/DDBJ whole genome shotgun (WGS) entry which is preliminary data.</text>
</comment>
<feature type="compositionally biased region" description="Polar residues" evidence="1">
    <location>
        <begin position="199"/>
        <end position="211"/>
    </location>
</feature>
<keyword evidence="2" id="KW-0812">Transmembrane</keyword>
<keyword evidence="2" id="KW-0472">Membrane</keyword>
<evidence type="ECO:0000313" key="3">
    <source>
        <dbReference type="EMBL" id="MFC2974076.1"/>
    </source>
</evidence>
<evidence type="ECO:0008006" key="5">
    <source>
        <dbReference type="Google" id="ProtNLM"/>
    </source>
</evidence>
<proteinExistence type="predicted"/>
<feature type="region of interest" description="Disordered" evidence="1">
    <location>
        <begin position="194"/>
        <end position="219"/>
    </location>
</feature>
<evidence type="ECO:0000256" key="2">
    <source>
        <dbReference type="SAM" id="Phobius"/>
    </source>
</evidence>
<evidence type="ECO:0000256" key="1">
    <source>
        <dbReference type="SAM" id="MobiDB-lite"/>
    </source>
</evidence>
<feature type="transmembrane region" description="Helical" evidence="2">
    <location>
        <begin position="360"/>
        <end position="378"/>
    </location>
</feature>
<gene>
    <name evidence="3" type="ORF">ACFOJE_17895</name>
</gene>
<sequence length="380" mass="39328">MAKIFPAIDNVGYKLTSATTGVCTGGPYSATYISISRAGDSCPSDSTYNVATGVCDAPPENLCQQAKGASTTYYVKTQLSASPPDQVDINGCLATFGGVITCRNTTDGYGVCTGTATITGEQTTTSSPIAGDPATADDTPQVKSEELPCSPTTDPATGASVCTTQSTFSQPGDSTCGTVDGKLVCTEVVKSQSEDKVVQTKTQTATNPDGSTTQTTTTTTAKTSCVGINNCTSTTTTETKTGGTNADGSAKPDTSSCTGTGCTDPTKSDEEKAGEGLPSGELKEPKKGNYDDALVEWDQKIADAKKEFKDKLVQIKDLVSSKALVSLPAGGSGGLFCKSAPVFGTTFDLCLDDYAGQLAYLKWVLIFIATLIAFYIIFRE</sequence>
<protein>
    <recommendedName>
        <fullName evidence="5">Attachment protein</fullName>
    </recommendedName>
</protein>
<feature type="region of interest" description="Disordered" evidence="1">
    <location>
        <begin position="236"/>
        <end position="287"/>
    </location>
</feature>
<dbReference type="Proteomes" id="UP001595457">
    <property type="component" value="Unassembled WGS sequence"/>
</dbReference>
<feature type="compositionally biased region" description="Polar residues" evidence="1">
    <location>
        <begin position="252"/>
        <end position="265"/>
    </location>
</feature>
<evidence type="ECO:0000313" key="4">
    <source>
        <dbReference type="Proteomes" id="UP001595457"/>
    </source>
</evidence>
<feature type="region of interest" description="Disordered" evidence="1">
    <location>
        <begin position="121"/>
        <end position="156"/>
    </location>
</feature>
<keyword evidence="4" id="KW-1185">Reference proteome</keyword>
<name>A0ABV7AYX1_9GAMM</name>
<keyword evidence="2" id="KW-1133">Transmembrane helix</keyword>